<proteinExistence type="predicted"/>
<dbReference type="AlphaFoldDB" id="A0A9D1LCP4"/>
<protein>
    <recommendedName>
        <fullName evidence="1">Replication-associated protein ORF2/G2P domain-containing protein</fullName>
    </recommendedName>
</protein>
<dbReference type="EMBL" id="DVMW01000027">
    <property type="protein sequence ID" value="HIU35728.1"/>
    <property type="molecule type" value="Genomic_DNA"/>
</dbReference>
<evidence type="ECO:0000313" key="3">
    <source>
        <dbReference type="Proteomes" id="UP000824071"/>
    </source>
</evidence>
<dbReference type="Proteomes" id="UP000824071">
    <property type="component" value="Unassembled WGS sequence"/>
</dbReference>
<feature type="domain" description="Replication-associated protein ORF2/G2P" evidence="1">
    <location>
        <begin position="89"/>
        <end position="199"/>
    </location>
</feature>
<organism evidence="2 3">
    <name type="scientific">Candidatus Fimenecus excrementigallinarum</name>
    <dbReference type="NCBI Taxonomy" id="2840816"/>
    <lineage>
        <taxon>Bacteria</taxon>
        <taxon>Bacillati</taxon>
        <taxon>Bacillota</taxon>
        <taxon>Clostridia</taxon>
        <taxon>Candidatus Fimenecus</taxon>
    </lineage>
</organism>
<accession>A0A9D1LCP4</accession>
<evidence type="ECO:0000259" key="1">
    <source>
        <dbReference type="Pfam" id="PF23343"/>
    </source>
</evidence>
<comment type="caution">
    <text evidence="2">The sequence shown here is derived from an EMBL/GenBank/DDBJ whole genome shotgun (WGS) entry which is preliminary data.</text>
</comment>
<dbReference type="InterPro" id="IPR056906">
    <property type="entry name" value="ORF2/G2P_dom"/>
</dbReference>
<name>A0A9D1LCP4_9FIRM</name>
<gene>
    <name evidence="2" type="ORF">IAC53_03870</name>
</gene>
<reference evidence="2" key="2">
    <citation type="journal article" date="2021" name="PeerJ">
        <title>Extensive microbial diversity within the chicken gut microbiome revealed by metagenomics and culture.</title>
        <authorList>
            <person name="Gilroy R."/>
            <person name="Ravi A."/>
            <person name="Getino M."/>
            <person name="Pursley I."/>
            <person name="Horton D.L."/>
            <person name="Alikhan N.F."/>
            <person name="Baker D."/>
            <person name="Gharbi K."/>
            <person name="Hall N."/>
            <person name="Watson M."/>
            <person name="Adriaenssens E.M."/>
            <person name="Foster-Nyarko E."/>
            <person name="Jarju S."/>
            <person name="Secka A."/>
            <person name="Antonio M."/>
            <person name="Oren A."/>
            <person name="Chaudhuri R.R."/>
            <person name="La Ragione R."/>
            <person name="Hildebrand F."/>
            <person name="Pallen M.J."/>
        </authorList>
    </citation>
    <scope>NUCLEOTIDE SEQUENCE</scope>
    <source>
        <strain evidence="2">ChiGjej1B1-19959</strain>
    </source>
</reference>
<reference evidence="2" key="1">
    <citation type="submission" date="2020-10" db="EMBL/GenBank/DDBJ databases">
        <authorList>
            <person name="Gilroy R."/>
        </authorList>
    </citation>
    <scope>NUCLEOTIDE SEQUENCE</scope>
    <source>
        <strain evidence="2">ChiGjej1B1-19959</strain>
    </source>
</reference>
<dbReference type="Pfam" id="PF23343">
    <property type="entry name" value="REP_ORF2-G2P"/>
    <property type="match status" value="1"/>
</dbReference>
<sequence>MPYRTPRLYNARIKTYPDGRQNITVFSKRVFNPEKWESYDDWTQTETKQTDGSTWERTYNDDGQRLDNIKRSREKVFDIAFANIALWKYMVTFTLDKEKIDRYDADEVRRRFQKWLENAVQRKELNYILVAEPHKDGAIHFHGLLSDGLAYQDSGRVDEDGRKIYDVLDYPFGFARAVPIDEGTESNCCKYITKYMTKDFTKIFGRMYWAGGKRLTRDVRCEYLDMDYTSVPVEGTEVPNGGYSVKYWLKGVTL</sequence>
<evidence type="ECO:0000313" key="2">
    <source>
        <dbReference type="EMBL" id="HIU35728.1"/>
    </source>
</evidence>